<protein>
    <submittedName>
        <fullName evidence="7">TetR family transcriptional regulator</fullName>
    </submittedName>
</protein>
<reference evidence="7 8" key="1">
    <citation type="submission" date="2018-03" db="EMBL/GenBank/DDBJ databases">
        <title>Genomic Encyclopedia of Type Strains, Phase III (KMG-III): the genomes of soil and plant-associated and newly described type strains.</title>
        <authorList>
            <person name="Whitman W."/>
        </authorList>
    </citation>
    <scope>NUCLEOTIDE SEQUENCE [LARGE SCALE GENOMIC DNA]</scope>
    <source>
        <strain evidence="7 8">CGMCC 1.12484</strain>
    </source>
</reference>
<dbReference type="SUPFAM" id="SSF48498">
    <property type="entry name" value="Tetracyclin repressor-like, C-terminal domain"/>
    <property type="match status" value="1"/>
</dbReference>
<dbReference type="PRINTS" id="PR00455">
    <property type="entry name" value="HTHTETR"/>
</dbReference>
<keyword evidence="1" id="KW-0805">Transcription regulation</keyword>
<comment type="caution">
    <text evidence="7">The sequence shown here is derived from an EMBL/GenBank/DDBJ whole genome shotgun (WGS) entry which is preliminary data.</text>
</comment>
<dbReference type="InterPro" id="IPR011075">
    <property type="entry name" value="TetR_C"/>
</dbReference>
<dbReference type="InterPro" id="IPR023772">
    <property type="entry name" value="DNA-bd_HTH_TetR-type_CS"/>
</dbReference>
<keyword evidence="2 4" id="KW-0238">DNA-binding</keyword>
<dbReference type="Pfam" id="PF16859">
    <property type="entry name" value="TetR_C_11"/>
    <property type="match status" value="1"/>
</dbReference>
<evidence type="ECO:0000256" key="5">
    <source>
        <dbReference type="SAM" id="MobiDB-lite"/>
    </source>
</evidence>
<feature type="compositionally biased region" description="Polar residues" evidence="5">
    <location>
        <begin position="24"/>
        <end position="34"/>
    </location>
</feature>
<dbReference type="OrthoDB" id="9796019at2"/>
<feature type="region of interest" description="Disordered" evidence="5">
    <location>
        <begin position="1"/>
        <end position="48"/>
    </location>
</feature>
<dbReference type="RefSeq" id="WP_106212473.1">
    <property type="nucleotide sequence ID" value="NZ_PVTL01000005.1"/>
</dbReference>
<name>A0A2T0VCL6_9MICO</name>
<evidence type="ECO:0000256" key="1">
    <source>
        <dbReference type="ARBA" id="ARBA00023015"/>
    </source>
</evidence>
<dbReference type="PANTHER" id="PTHR30055:SF148">
    <property type="entry name" value="TETR-FAMILY TRANSCRIPTIONAL REGULATOR"/>
    <property type="match status" value="1"/>
</dbReference>
<dbReference type="Pfam" id="PF00440">
    <property type="entry name" value="TetR_N"/>
    <property type="match status" value="1"/>
</dbReference>
<evidence type="ECO:0000256" key="3">
    <source>
        <dbReference type="ARBA" id="ARBA00023163"/>
    </source>
</evidence>
<evidence type="ECO:0000256" key="4">
    <source>
        <dbReference type="PROSITE-ProRule" id="PRU00335"/>
    </source>
</evidence>
<dbReference type="AlphaFoldDB" id="A0A2T0VCL6"/>
<dbReference type="SUPFAM" id="SSF46689">
    <property type="entry name" value="Homeodomain-like"/>
    <property type="match status" value="1"/>
</dbReference>
<feature type="DNA-binding region" description="H-T-H motif" evidence="4">
    <location>
        <begin position="73"/>
        <end position="92"/>
    </location>
</feature>
<evidence type="ECO:0000259" key="6">
    <source>
        <dbReference type="PROSITE" id="PS50977"/>
    </source>
</evidence>
<keyword evidence="3" id="KW-0804">Transcription</keyword>
<dbReference type="InterPro" id="IPR001647">
    <property type="entry name" value="HTH_TetR"/>
</dbReference>
<evidence type="ECO:0000313" key="8">
    <source>
        <dbReference type="Proteomes" id="UP000237983"/>
    </source>
</evidence>
<dbReference type="Gene3D" id="1.10.10.60">
    <property type="entry name" value="Homeodomain-like"/>
    <property type="match status" value="1"/>
</dbReference>
<accession>A0A2T0VCL6</accession>
<dbReference type="PROSITE" id="PS01081">
    <property type="entry name" value="HTH_TETR_1"/>
    <property type="match status" value="1"/>
</dbReference>
<dbReference type="InterPro" id="IPR050109">
    <property type="entry name" value="HTH-type_TetR-like_transc_reg"/>
</dbReference>
<gene>
    <name evidence="7" type="ORF">B0I08_10572</name>
</gene>
<dbReference type="GO" id="GO:0003700">
    <property type="term" value="F:DNA-binding transcription factor activity"/>
    <property type="evidence" value="ECO:0007669"/>
    <property type="project" value="TreeGrafter"/>
</dbReference>
<dbReference type="PROSITE" id="PS50977">
    <property type="entry name" value="HTH_TETR_2"/>
    <property type="match status" value="1"/>
</dbReference>
<dbReference type="EMBL" id="PVTL01000005">
    <property type="protein sequence ID" value="PRY67911.1"/>
    <property type="molecule type" value="Genomic_DNA"/>
</dbReference>
<proteinExistence type="predicted"/>
<dbReference type="Proteomes" id="UP000237983">
    <property type="component" value="Unassembled WGS sequence"/>
</dbReference>
<keyword evidence="8" id="KW-1185">Reference proteome</keyword>
<dbReference type="Gene3D" id="1.10.357.10">
    <property type="entry name" value="Tetracycline Repressor, domain 2"/>
    <property type="match status" value="1"/>
</dbReference>
<dbReference type="InterPro" id="IPR036271">
    <property type="entry name" value="Tet_transcr_reg_TetR-rel_C_sf"/>
</dbReference>
<dbReference type="InterPro" id="IPR009057">
    <property type="entry name" value="Homeodomain-like_sf"/>
</dbReference>
<dbReference type="PANTHER" id="PTHR30055">
    <property type="entry name" value="HTH-TYPE TRANSCRIPTIONAL REGULATOR RUTR"/>
    <property type="match status" value="1"/>
</dbReference>
<dbReference type="GO" id="GO:0000976">
    <property type="term" value="F:transcription cis-regulatory region binding"/>
    <property type="evidence" value="ECO:0007669"/>
    <property type="project" value="TreeGrafter"/>
</dbReference>
<feature type="domain" description="HTH tetR-type" evidence="6">
    <location>
        <begin position="50"/>
        <end position="110"/>
    </location>
</feature>
<sequence length="233" mass="24020">MSALGPDTDTDTDTDSALAASATNSVPVTNSAPATNVAAADTPQGRPRDSRLDAALLEATVLLIEEKGYAALTTAAVAQRAGVSTASLYRRWASKEELVATAAAALIADFAVDHSTGTLDGDLTALLETKVALLRGRTGSVLRSLSGRATHDPELATIIERDVYGLARDHVAAILERAAARGEVTERVSTPVAADLVMGMVIVPLFLAADGPDAVAAINIQQRVAVLRRALGA</sequence>
<organism evidence="7 8">
    <name type="scientific">Glaciihabitans tibetensis</name>
    <dbReference type="NCBI Taxonomy" id="1266600"/>
    <lineage>
        <taxon>Bacteria</taxon>
        <taxon>Bacillati</taxon>
        <taxon>Actinomycetota</taxon>
        <taxon>Actinomycetes</taxon>
        <taxon>Micrococcales</taxon>
        <taxon>Microbacteriaceae</taxon>
        <taxon>Glaciihabitans</taxon>
    </lineage>
</organism>
<evidence type="ECO:0000313" key="7">
    <source>
        <dbReference type="EMBL" id="PRY67911.1"/>
    </source>
</evidence>
<evidence type="ECO:0000256" key="2">
    <source>
        <dbReference type="ARBA" id="ARBA00023125"/>
    </source>
</evidence>